<dbReference type="Pfam" id="PF00989">
    <property type="entry name" value="PAS"/>
    <property type="match status" value="1"/>
</dbReference>
<evidence type="ECO:0000313" key="11">
    <source>
        <dbReference type="EMBL" id="PUB14241.1"/>
    </source>
</evidence>
<keyword evidence="5 11" id="KW-0418">Kinase</keyword>
<gene>
    <name evidence="11" type="ORF">C8N45_106115</name>
</gene>
<dbReference type="PANTHER" id="PTHR43047">
    <property type="entry name" value="TWO-COMPONENT HISTIDINE PROTEIN KINASE"/>
    <property type="match status" value="1"/>
</dbReference>
<dbReference type="Pfam" id="PF00072">
    <property type="entry name" value="Response_reg"/>
    <property type="match status" value="1"/>
</dbReference>
<dbReference type="Gene3D" id="3.40.50.2300">
    <property type="match status" value="1"/>
</dbReference>
<dbReference type="InterPro" id="IPR035965">
    <property type="entry name" value="PAS-like_dom_sf"/>
</dbReference>
<keyword evidence="7" id="KW-1133">Transmembrane helix</keyword>
<dbReference type="SMART" id="SM00091">
    <property type="entry name" value="PAS"/>
    <property type="match status" value="1"/>
</dbReference>
<comment type="caution">
    <text evidence="11">The sequence shown here is derived from an EMBL/GenBank/DDBJ whole genome shotgun (WGS) entry which is preliminary data.</text>
</comment>
<dbReference type="InterPro" id="IPR004358">
    <property type="entry name" value="Sig_transdc_His_kin-like_C"/>
</dbReference>
<evidence type="ECO:0000259" key="8">
    <source>
        <dbReference type="PROSITE" id="PS50109"/>
    </source>
</evidence>
<evidence type="ECO:0000259" key="9">
    <source>
        <dbReference type="PROSITE" id="PS50110"/>
    </source>
</evidence>
<evidence type="ECO:0000256" key="4">
    <source>
        <dbReference type="ARBA" id="ARBA00022679"/>
    </source>
</evidence>
<feature type="domain" description="Response regulatory" evidence="9">
    <location>
        <begin position="606"/>
        <end position="723"/>
    </location>
</feature>
<dbReference type="SUPFAM" id="SSF55785">
    <property type="entry name" value="PYP-like sensor domain (PAS domain)"/>
    <property type="match status" value="1"/>
</dbReference>
<dbReference type="SMART" id="SM00448">
    <property type="entry name" value="REC"/>
    <property type="match status" value="1"/>
</dbReference>
<dbReference type="SUPFAM" id="SSF47384">
    <property type="entry name" value="Homodimeric domain of signal transducing histidine kinase"/>
    <property type="match status" value="1"/>
</dbReference>
<dbReference type="Proteomes" id="UP000244523">
    <property type="component" value="Unassembled WGS sequence"/>
</dbReference>
<evidence type="ECO:0000256" key="1">
    <source>
        <dbReference type="ARBA" id="ARBA00000085"/>
    </source>
</evidence>
<evidence type="ECO:0000313" key="12">
    <source>
        <dbReference type="Proteomes" id="UP000244523"/>
    </source>
</evidence>
<keyword evidence="12" id="KW-1185">Reference proteome</keyword>
<evidence type="ECO:0000256" key="5">
    <source>
        <dbReference type="ARBA" id="ARBA00022777"/>
    </source>
</evidence>
<evidence type="ECO:0000256" key="2">
    <source>
        <dbReference type="ARBA" id="ARBA00012438"/>
    </source>
</evidence>
<evidence type="ECO:0000256" key="7">
    <source>
        <dbReference type="SAM" id="Phobius"/>
    </source>
</evidence>
<dbReference type="PROSITE" id="PS50109">
    <property type="entry name" value="HIS_KIN"/>
    <property type="match status" value="1"/>
</dbReference>
<dbReference type="InterPro" id="IPR003661">
    <property type="entry name" value="HisK_dim/P_dom"/>
</dbReference>
<dbReference type="CDD" id="cd16922">
    <property type="entry name" value="HATPase_EvgS-ArcB-TorS-like"/>
    <property type="match status" value="1"/>
</dbReference>
<evidence type="ECO:0000259" key="10">
    <source>
        <dbReference type="PROSITE" id="PS50112"/>
    </source>
</evidence>
<dbReference type="InterPro" id="IPR001789">
    <property type="entry name" value="Sig_transdc_resp-reg_receiver"/>
</dbReference>
<keyword evidence="7" id="KW-0812">Transmembrane</keyword>
<feature type="domain" description="Histidine kinase" evidence="8">
    <location>
        <begin position="364"/>
        <end position="585"/>
    </location>
</feature>
<dbReference type="Pfam" id="PF00512">
    <property type="entry name" value="HisKA"/>
    <property type="match status" value="1"/>
</dbReference>
<feature type="modified residue" description="4-aspartylphosphate" evidence="6">
    <location>
        <position position="655"/>
    </location>
</feature>
<dbReference type="PROSITE" id="PS50112">
    <property type="entry name" value="PAS"/>
    <property type="match status" value="1"/>
</dbReference>
<dbReference type="PROSITE" id="PS50110">
    <property type="entry name" value="RESPONSE_REGULATORY"/>
    <property type="match status" value="1"/>
</dbReference>
<dbReference type="PRINTS" id="PR00344">
    <property type="entry name" value="BCTRLSENSOR"/>
</dbReference>
<dbReference type="InterPro" id="IPR005467">
    <property type="entry name" value="His_kinase_dom"/>
</dbReference>
<dbReference type="SMART" id="SM00388">
    <property type="entry name" value="HisKA"/>
    <property type="match status" value="1"/>
</dbReference>
<sequence length="836" mass="91517">MKTSRTNRRWIRRAYLALAVLAILIGFSFLAVSVVQDLRQLESARSDNVQWTLAQSEVEFLEFSQQLHVTGDGSAADLAMVRQRFDVFYSRINTLENASVYRSLLENEAYSQALAAVRRFLDTTVQFIDADDPALNAALPSIIENSDVPRAAVRRLANSSLDSFAAAADQRRSDFAQTLVKLAVAVILLVLALGLTVYYLRRLNIQKTRQQRETAETAARMDTVIQTSLDGVIVANEDGNILAFNAAAEKIFGHAAEDVIGKALGPLIVPDHMIEAHDAGMARMKAGGEKRVVGKGRVQLEAKHSSGRLFPVELAIQSAETETGKIFIAFLRDISIRVAAEKELIEARDQALAADRLKSEFLTIMSHEIRTPLNGFLGNLTLMQDTKLNSQQMRYIRNMETSGELLRKHVTDVLDLSRYDVGYTKMREIPMNLASFVQSIVDNQSGMAAKNNTTIEWDWLGPPSNWVLCDPDALQHVLMNLVGNAVKFTNEGCVSITLETENMTEGSADFIFRVSDTGIGIAGELKTRIFDDFVTGSVAYDRNVGGTGLGLGIVRRSVKAMGGEIDVESAPHVGSTFEVRLNLKKAHPVVQKRAKPKAPQMIESLRILIAEDNEINCAVAREMLLAEGHTTAEVYDGAAAVSRVQHETFDLILMDISMPIMDGRSATRKIRNGNSPNAQTPILALTANAMASEQAAFLADGMDGVLVKPLSRAALQEAIRSLVAKLRAPEGSPVESEHQNEMREVLGAAAFDKLRGSFMVEAENLNRWLQLDDLQDLPEIAVRCHKIAGSAAVFGATQYRDALIAVENAADSGQPDSVRLTIGAIESVWLTTKASL</sequence>
<dbReference type="GO" id="GO:0006355">
    <property type="term" value="P:regulation of DNA-templated transcription"/>
    <property type="evidence" value="ECO:0007669"/>
    <property type="project" value="InterPro"/>
</dbReference>
<proteinExistence type="predicted"/>
<dbReference type="Gene3D" id="1.10.287.130">
    <property type="match status" value="1"/>
</dbReference>
<dbReference type="Gene3D" id="3.30.565.10">
    <property type="entry name" value="Histidine kinase-like ATPase, C-terminal domain"/>
    <property type="match status" value="1"/>
</dbReference>
<feature type="transmembrane region" description="Helical" evidence="7">
    <location>
        <begin position="179"/>
        <end position="200"/>
    </location>
</feature>
<dbReference type="SUPFAM" id="SSF55874">
    <property type="entry name" value="ATPase domain of HSP90 chaperone/DNA topoisomerase II/histidine kinase"/>
    <property type="match status" value="1"/>
</dbReference>
<name>A0A2T6KG04_9RHOB</name>
<dbReference type="SUPFAM" id="SSF52172">
    <property type="entry name" value="CheY-like"/>
    <property type="match status" value="1"/>
</dbReference>
<keyword evidence="4" id="KW-0808">Transferase</keyword>
<dbReference type="InterPro" id="IPR000014">
    <property type="entry name" value="PAS"/>
</dbReference>
<dbReference type="EMBL" id="QBUD01000006">
    <property type="protein sequence ID" value="PUB14241.1"/>
    <property type="molecule type" value="Genomic_DNA"/>
</dbReference>
<protein>
    <recommendedName>
        <fullName evidence="2">histidine kinase</fullName>
        <ecNumber evidence="2">2.7.13.3</ecNumber>
    </recommendedName>
</protein>
<dbReference type="Pfam" id="PF02518">
    <property type="entry name" value="HATPase_c"/>
    <property type="match status" value="1"/>
</dbReference>
<dbReference type="EC" id="2.7.13.3" evidence="2"/>
<dbReference type="NCBIfam" id="TIGR00229">
    <property type="entry name" value="sensory_box"/>
    <property type="match status" value="1"/>
</dbReference>
<reference evidence="11 12" key="1">
    <citation type="submission" date="2018-04" db="EMBL/GenBank/DDBJ databases">
        <title>Genomic Encyclopedia of Archaeal and Bacterial Type Strains, Phase II (KMG-II): from individual species to whole genera.</title>
        <authorList>
            <person name="Goeker M."/>
        </authorList>
    </citation>
    <scope>NUCLEOTIDE SEQUENCE [LARGE SCALE GENOMIC DNA]</scope>
    <source>
        <strain evidence="11 12">DSM 29955</strain>
    </source>
</reference>
<dbReference type="PANTHER" id="PTHR43047:SF64">
    <property type="entry name" value="HISTIDINE KINASE CONTAINING CHEY-HOMOLOGOUS RECEIVER DOMAIN AND PAS DOMAIN-RELATED"/>
    <property type="match status" value="1"/>
</dbReference>
<dbReference type="InterPro" id="IPR011006">
    <property type="entry name" value="CheY-like_superfamily"/>
</dbReference>
<keyword evidence="3 6" id="KW-0597">Phosphoprotein</keyword>
<dbReference type="InterPro" id="IPR003594">
    <property type="entry name" value="HATPase_dom"/>
</dbReference>
<dbReference type="CDD" id="cd17546">
    <property type="entry name" value="REC_hyHK_CKI1_RcsC-like"/>
    <property type="match status" value="1"/>
</dbReference>
<dbReference type="InterPro" id="IPR013767">
    <property type="entry name" value="PAS_fold"/>
</dbReference>
<dbReference type="Gene3D" id="3.30.450.20">
    <property type="entry name" value="PAS domain"/>
    <property type="match status" value="1"/>
</dbReference>
<feature type="domain" description="PAS" evidence="10">
    <location>
        <begin position="217"/>
        <end position="271"/>
    </location>
</feature>
<dbReference type="SMART" id="SM00387">
    <property type="entry name" value="HATPase_c"/>
    <property type="match status" value="1"/>
</dbReference>
<dbReference type="CDD" id="cd00130">
    <property type="entry name" value="PAS"/>
    <property type="match status" value="1"/>
</dbReference>
<comment type="catalytic activity">
    <reaction evidence="1">
        <text>ATP + protein L-histidine = ADP + protein N-phospho-L-histidine.</text>
        <dbReference type="EC" id="2.7.13.3"/>
    </reaction>
</comment>
<dbReference type="InterPro" id="IPR036641">
    <property type="entry name" value="HPT_dom_sf"/>
</dbReference>
<dbReference type="AlphaFoldDB" id="A0A2T6KG04"/>
<dbReference type="Gene3D" id="1.20.120.160">
    <property type="entry name" value="HPT domain"/>
    <property type="match status" value="1"/>
</dbReference>
<evidence type="ECO:0000256" key="6">
    <source>
        <dbReference type="PROSITE-ProRule" id="PRU00169"/>
    </source>
</evidence>
<dbReference type="GO" id="GO:0000155">
    <property type="term" value="F:phosphorelay sensor kinase activity"/>
    <property type="evidence" value="ECO:0007669"/>
    <property type="project" value="InterPro"/>
</dbReference>
<dbReference type="SUPFAM" id="SSF47226">
    <property type="entry name" value="Histidine-containing phosphotransfer domain, HPT domain"/>
    <property type="match status" value="1"/>
</dbReference>
<keyword evidence="7" id="KW-0472">Membrane</keyword>
<accession>A0A2T6KG04</accession>
<evidence type="ECO:0000256" key="3">
    <source>
        <dbReference type="ARBA" id="ARBA00022553"/>
    </source>
</evidence>
<dbReference type="InterPro" id="IPR036890">
    <property type="entry name" value="HATPase_C_sf"/>
</dbReference>
<organism evidence="11 12">
    <name type="scientific">Yoonia sediminilitoris</name>
    <dbReference type="NCBI Taxonomy" id="1286148"/>
    <lineage>
        <taxon>Bacteria</taxon>
        <taxon>Pseudomonadati</taxon>
        <taxon>Pseudomonadota</taxon>
        <taxon>Alphaproteobacteria</taxon>
        <taxon>Rhodobacterales</taxon>
        <taxon>Paracoccaceae</taxon>
        <taxon>Yoonia</taxon>
    </lineage>
</organism>
<dbReference type="CDD" id="cd00082">
    <property type="entry name" value="HisKA"/>
    <property type="match status" value="1"/>
</dbReference>
<dbReference type="InterPro" id="IPR036097">
    <property type="entry name" value="HisK_dim/P_sf"/>
</dbReference>